<comment type="caution">
    <text evidence="1">The sequence shown here is derived from an EMBL/GenBank/DDBJ whole genome shotgun (WGS) entry which is preliminary data.</text>
</comment>
<proteinExistence type="predicted"/>
<reference evidence="1" key="1">
    <citation type="journal article" date="2021" name="Open Biol.">
        <title>Shared evolutionary footprints suggest mitochondrial oxidative damage underlies multiple complex I losses in fungi.</title>
        <authorList>
            <person name="Schikora-Tamarit M.A."/>
            <person name="Marcet-Houben M."/>
            <person name="Nosek J."/>
            <person name="Gabaldon T."/>
        </authorList>
    </citation>
    <scope>NUCLEOTIDE SEQUENCE</scope>
    <source>
        <strain evidence="1">NCAIM Y.01608</strain>
    </source>
</reference>
<protein>
    <submittedName>
        <fullName evidence="1">Uncharacterized protein</fullName>
    </submittedName>
</protein>
<sequence length="372" mass="43179">MKFPVSPLDSLQVFLDVKQKPFSFRLLADRVEQELYLVHTIDWSIIRHFMSTNANNCGEKVCHMYNFVSADVFWNISRPPENAWNSKTALHCRVERVFTQTRIVNKFDQLANTVIHLHHRVGKVAVIGDTSKVLVGQSREMQVNKRVVEEERLFLVFHSSHKINTFVDKLLVNHSSLLQIVNTNLFGLLASSSLHDVWRSAHAWIKPNRACELRFIGRSWYSIPLVKSTIGWISTWHITQVPLPVMGRFVASLSEDFWQSLFPALEPLWESSWHRLSATGSDRVSSRHQGRPGRHTVTFHIKIRTQETLRRQMINIWGWSTSQHSSSVASKLTKSKVVRKNKHDVRSFWVFGHVEIRIDDVYDFPVPSIRIN</sequence>
<accession>A0A9P8PNK1</accession>
<keyword evidence="2" id="KW-1185">Reference proteome</keyword>
<name>A0A9P8PNK1_9ASCO</name>
<evidence type="ECO:0000313" key="1">
    <source>
        <dbReference type="EMBL" id="KAH3675407.1"/>
    </source>
</evidence>
<evidence type="ECO:0000313" key="2">
    <source>
        <dbReference type="Proteomes" id="UP000788993"/>
    </source>
</evidence>
<gene>
    <name evidence="1" type="ORF">OGATHE_001747</name>
</gene>
<reference evidence="1" key="2">
    <citation type="submission" date="2021-01" db="EMBL/GenBank/DDBJ databases">
        <authorList>
            <person name="Schikora-Tamarit M.A."/>
        </authorList>
    </citation>
    <scope>NUCLEOTIDE SEQUENCE</scope>
    <source>
        <strain evidence="1">NCAIM Y.01608</strain>
    </source>
</reference>
<dbReference type="AlphaFoldDB" id="A0A9P8PNK1"/>
<dbReference type="Proteomes" id="UP000788993">
    <property type="component" value="Unassembled WGS sequence"/>
</dbReference>
<organism evidence="1 2">
    <name type="scientific">Ogataea polymorpha</name>
    <dbReference type="NCBI Taxonomy" id="460523"/>
    <lineage>
        <taxon>Eukaryota</taxon>
        <taxon>Fungi</taxon>
        <taxon>Dikarya</taxon>
        <taxon>Ascomycota</taxon>
        <taxon>Saccharomycotina</taxon>
        <taxon>Pichiomycetes</taxon>
        <taxon>Pichiales</taxon>
        <taxon>Pichiaceae</taxon>
        <taxon>Ogataea</taxon>
    </lineage>
</organism>
<dbReference type="EMBL" id="JAEUBD010000382">
    <property type="protein sequence ID" value="KAH3675407.1"/>
    <property type="molecule type" value="Genomic_DNA"/>
</dbReference>